<dbReference type="EMBL" id="KL197719">
    <property type="protein sequence ID" value="KDQ57411.1"/>
    <property type="molecule type" value="Genomic_DNA"/>
</dbReference>
<feature type="region of interest" description="Disordered" evidence="1">
    <location>
        <begin position="101"/>
        <end position="122"/>
    </location>
</feature>
<organism evidence="3 4">
    <name type="scientific">Jaapia argillacea MUCL 33604</name>
    <dbReference type="NCBI Taxonomy" id="933084"/>
    <lineage>
        <taxon>Eukaryota</taxon>
        <taxon>Fungi</taxon>
        <taxon>Dikarya</taxon>
        <taxon>Basidiomycota</taxon>
        <taxon>Agaricomycotina</taxon>
        <taxon>Agaricomycetes</taxon>
        <taxon>Agaricomycetidae</taxon>
        <taxon>Jaapiales</taxon>
        <taxon>Jaapiaceae</taxon>
        <taxon>Jaapia</taxon>
    </lineage>
</organism>
<reference evidence="4" key="1">
    <citation type="journal article" date="2014" name="Proc. Natl. Acad. Sci. U.S.A.">
        <title>Extensive sampling of basidiomycete genomes demonstrates inadequacy of the white-rot/brown-rot paradigm for wood decay fungi.</title>
        <authorList>
            <person name="Riley R."/>
            <person name="Salamov A.A."/>
            <person name="Brown D.W."/>
            <person name="Nagy L.G."/>
            <person name="Floudas D."/>
            <person name="Held B.W."/>
            <person name="Levasseur A."/>
            <person name="Lombard V."/>
            <person name="Morin E."/>
            <person name="Otillar R."/>
            <person name="Lindquist E.A."/>
            <person name="Sun H."/>
            <person name="LaButti K.M."/>
            <person name="Schmutz J."/>
            <person name="Jabbour D."/>
            <person name="Luo H."/>
            <person name="Baker S.E."/>
            <person name="Pisabarro A.G."/>
            <person name="Walton J.D."/>
            <person name="Blanchette R.A."/>
            <person name="Henrissat B."/>
            <person name="Martin F."/>
            <person name="Cullen D."/>
            <person name="Hibbett D.S."/>
            <person name="Grigoriev I.V."/>
        </authorList>
    </citation>
    <scope>NUCLEOTIDE SEQUENCE [LARGE SCALE GENOMIC DNA]</scope>
    <source>
        <strain evidence="4">MUCL 33604</strain>
    </source>
</reference>
<dbReference type="InParanoid" id="A0A067Q498"/>
<feature type="domain" description="DUF6697" evidence="2">
    <location>
        <begin position="167"/>
        <end position="357"/>
    </location>
</feature>
<evidence type="ECO:0000313" key="4">
    <source>
        <dbReference type="Proteomes" id="UP000027265"/>
    </source>
</evidence>
<dbReference type="HOGENOM" id="CLU_754520_0_0_1"/>
<evidence type="ECO:0000313" key="3">
    <source>
        <dbReference type="EMBL" id="KDQ57411.1"/>
    </source>
</evidence>
<proteinExistence type="predicted"/>
<dbReference type="InterPro" id="IPR046520">
    <property type="entry name" value="DUF6697"/>
</dbReference>
<feature type="compositionally biased region" description="Basic and acidic residues" evidence="1">
    <location>
        <begin position="10"/>
        <end position="25"/>
    </location>
</feature>
<accession>A0A067Q498</accession>
<protein>
    <recommendedName>
        <fullName evidence="2">DUF6697 domain-containing protein</fullName>
    </recommendedName>
</protein>
<gene>
    <name evidence="3" type="ORF">JAAARDRAFT_78612</name>
</gene>
<dbReference type="Pfam" id="PF20411">
    <property type="entry name" value="DUF6697"/>
    <property type="match status" value="1"/>
</dbReference>
<feature type="region of interest" description="Disordered" evidence="1">
    <location>
        <begin position="1"/>
        <end position="34"/>
    </location>
</feature>
<evidence type="ECO:0000256" key="1">
    <source>
        <dbReference type="SAM" id="MobiDB-lite"/>
    </source>
</evidence>
<evidence type="ECO:0000259" key="2">
    <source>
        <dbReference type="Pfam" id="PF20411"/>
    </source>
</evidence>
<name>A0A067Q498_9AGAM</name>
<dbReference type="Proteomes" id="UP000027265">
    <property type="component" value="Unassembled WGS sequence"/>
</dbReference>
<keyword evidence="4" id="KW-1185">Reference proteome</keyword>
<sequence>MAPSNEADLPIEHPSSHPRVAELQHETTTIESELEEGEIEEVSEILNEAPDADVAPPPTLPAPPATMLPGLQTVETPLGTMTFVSYGGDLNPFGKRTHSMEGDDALPFPPSRKKRVVTPARTQGREEKTLFRNLQSLKKKEGLKDLPVVPPKDADAVCPPNHLRPVFGIAEQRLISFFPEILQIIELKSSASSSTSTSTSSNPVPMHRLVTPKRSLTPSNAFRPGECGLILSAEHHLICDGTEHSIMIDDGTGARWYAGEYTFRKLGTLSDKEFDQLDAASQDALASEVLRPYSVELRHLRSKIAKAENVADDVLDDRTALTAPAIIRAFERRVATVAILGMECSWYDYQLHDALLTRIEKLESSNA</sequence>
<dbReference type="AlphaFoldDB" id="A0A067Q498"/>